<proteinExistence type="predicted"/>
<evidence type="ECO:0000313" key="2">
    <source>
        <dbReference type="Proteomes" id="UP000680304"/>
    </source>
</evidence>
<gene>
    <name evidence="1" type="ORF">PACILC2_22200</name>
</gene>
<organism evidence="1 2">
    <name type="scientific">Paenibacillus cisolokensis</name>
    <dbReference type="NCBI Taxonomy" id="1658519"/>
    <lineage>
        <taxon>Bacteria</taxon>
        <taxon>Bacillati</taxon>
        <taxon>Bacillota</taxon>
        <taxon>Bacilli</taxon>
        <taxon>Bacillales</taxon>
        <taxon>Paenibacillaceae</taxon>
        <taxon>Paenibacillus</taxon>
    </lineage>
</organism>
<dbReference type="NCBIfam" id="TIGR01669">
    <property type="entry name" value="phage_XkdX"/>
    <property type="match status" value="1"/>
</dbReference>
<keyword evidence="2" id="KW-1185">Reference proteome</keyword>
<evidence type="ECO:0000313" key="1">
    <source>
        <dbReference type="EMBL" id="GIQ63652.1"/>
    </source>
</evidence>
<accession>A0ABQ4N666</accession>
<reference evidence="1 2" key="1">
    <citation type="submission" date="2021-04" db="EMBL/GenBank/DDBJ databases">
        <title>Draft genome sequence of Paenibacillus cisolokensis, LC2-13A.</title>
        <authorList>
            <person name="Uke A."/>
            <person name="Chhe C."/>
            <person name="Baramee S."/>
            <person name="Kosugi A."/>
        </authorList>
    </citation>
    <scope>NUCLEOTIDE SEQUENCE [LARGE SCALE GENOMIC DNA]</scope>
    <source>
        <strain evidence="1 2">LC2-13A</strain>
    </source>
</reference>
<dbReference type="Pfam" id="PF09693">
    <property type="entry name" value="Phage_XkdX"/>
    <property type="match status" value="1"/>
</dbReference>
<protein>
    <recommendedName>
        <fullName evidence="3">XkdX family protein</fullName>
    </recommendedName>
</protein>
<name>A0ABQ4N666_9BACL</name>
<dbReference type="EMBL" id="BOVJ01000067">
    <property type="protein sequence ID" value="GIQ63652.1"/>
    <property type="molecule type" value="Genomic_DNA"/>
</dbReference>
<comment type="caution">
    <text evidence="1">The sequence shown here is derived from an EMBL/GenBank/DDBJ whole genome shotgun (WGS) entry which is preliminary data.</text>
</comment>
<evidence type="ECO:0008006" key="3">
    <source>
        <dbReference type="Google" id="ProtNLM"/>
    </source>
</evidence>
<dbReference type="Proteomes" id="UP000680304">
    <property type="component" value="Unassembled WGS sequence"/>
</dbReference>
<sequence>MRFQWIKKYYDAGMPGYDNDGIKVFVAAGWITAEQYKQITNIDYVA</sequence>
<dbReference type="RefSeq" id="WP_213528731.1">
    <property type="nucleotide sequence ID" value="NZ_BOVJ01000067.1"/>
</dbReference>
<dbReference type="InterPro" id="IPR010022">
    <property type="entry name" value="XkdX"/>
</dbReference>